<dbReference type="InterPro" id="IPR053039">
    <property type="entry name" value="Polarity_Bud-Selection_Reg"/>
</dbReference>
<sequence length="854" mass="92437">MAVGRPNMVRADTLDLQDQDAPTASEHSKHPDSDAIAPHQAAQFQHVQEERRSEEETLADAWNMAGQNVEGQATNGQANGEAAEKKTDGTDTANGETEEDTDGDDDDDMMDRMSSSPSIEDEDIDFEFVYALHTFVATVEGQANATKGDTMVLLDDSNSYWWLVRVVKDSSIGYLPAEHIETPTERLARLNKHRNIDLSQTMLGDNPEKTRNPLKKAMRRRTAKTVQFAAPTYVEASDYDYSTEDEDGMIDPYSGATEPQQQEQLSDRGQPAEVEERNAPEEANVHATRRFSSDSIGGSGKGSFDSAGGKASMDSKRSSVDDPQLSPRLVDRSEAAPLKSRKGTPRNADSFLKDESIETRKISLTPGLLRDDTASKSSSTESSRNNNSFETLVKTPSPQEERTKRDSKEKKKDKKSDKKQGGMLSGLFKSKKKDKKSASRDEGELSDMEKVSAEMSRSGQSSTGPSGAVSPIEQMMTSPTSADTRNQARAKLQKAPPTDNSRIMSPIQDEPQQIPQAQQYQPPAGDGFVAELEGSQTAYEMATGDEENLPKPTELEIPPPIQEKSGPLSPIAAMLRSNSMGDPKPKKAKRSKQRVELDDFDSPDEDEQGPNPFLEQEERTRNGSQDSDRLSSSPVQVQSPGAGTFMHGTELVHIPQMNASDSDSEEEGDDSGSLDTDGDKSASTDPSLIEKPTDPAAAASGPDSATTTTKPKDLSDSDATPTAQTPQPPTRSAPSPDSLPSTADPFADDGRSSPATASTPISSSPRQPTGNGGAAHWDDANLRAWFDADDVKDLLSIVQHSAHDADADGEREQVAEHPAMRGLFEQERKGLEGMMGELDGLLGSFLGRKGVVFT</sequence>
<dbReference type="GO" id="GO:0008104">
    <property type="term" value="P:intracellular protein localization"/>
    <property type="evidence" value="ECO:0007669"/>
    <property type="project" value="TreeGrafter"/>
</dbReference>
<feature type="compositionally biased region" description="Low complexity" evidence="3">
    <location>
        <begin position="752"/>
        <end position="765"/>
    </location>
</feature>
<feature type="compositionally biased region" description="Basic and acidic residues" evidence="3">
    <location>
        <begin position="274"/>
        <end position="284"/>
    </location>
</feature>
<feature type="compositionally biased region" description="Basic and acidic residues" evidence="3">
    <location>
        <begin position="436"/>
        <end position="452"/>
    </location>
</feature>
<feature type="compositionally biased region" description="Polar residues" evidence="3">
    <location>
        <begin position="65"/>
        <end position="78"/>
    </location>
</feature>
<reference evidence="5 6" key="1">
    <citation type="journal article" date="2020" name="Microbiol. Resour. Announc.">
        <title>Draft Genome Sequence of a Cladosporium Species Isolated from the Mesophotic Ascidian Didemnum maculosum.</title>
        <authorList>
            <person name="Gioti A."/>
            <person name="Siaperas R."/>
            <person name="Nikolaivits E."/>
            <person name="Le Goff G."/>
            <person name="Ouazzani J."/>
            <person name="Kotoulas G."/>
            <person name="Topakas E."/>
        </authorList>
    </citation>
    <scope>NUCLEOTIDE SEQUENCE [LARGE SCALE GENOMIC DNA]</scope>
    <source>
        <strain evidence="5 6">TM138-S3</strain>
    </source>
</reference>
<accession>A0AB34KKG5</accession>
<feature type="compositionally biased region" description="Basic and acidic residues" evidence="3">
    <location>
        <begin position="351"/>
        <end position="361"/>
    </location>
</feature>
<proteinExistence type="predicted"/>
<dbReference type="SUPFAM" id="SSF50044">
    <property type="entry name" value="SH3-domain"/>
    <property type="match status" value="1"/>
</dbReference>
<keyword evidence="6" id="KW-1185">Reference proteome</keyword>
<dbReference type="RefSeq" id="XP_069227407.1">
    <property type="nucleotide sequence ID" value="XM_069375383.1"/>
</dbReference>
<comment type="caution">
    <text evidence="5">The sequence shown here is derived from an EMBL/GenBank/DDBJ whole genome shotgun (WGS) entry which is preliminary data.</text>
</comment>
<evidence type="ECO:0000256" key="1">
    <source>
        <dbReference type="ARBA" id="ARBA00022443"/>
    </source>
</evidence>
<feature type="region of interest" description="Disordered" evidence="3">
    <location>
        <begin position="237"/>
        <end position="777"/>
    </location>
</feature>
<dbReference type="Gene3D" id="2.30.30.40">
    <property type="entry name" value="SH3 Domains"/>
    <property type="match status" value="1"/>
</dbReference>
<dbReference type="InterPro" id="IPR001452">
    <property type="entry name" value="SH3_domain"/>
</dbReference>
<dbReference type="GO" id="GO:0015630">
    <property type="term" value="C:microtubule cytoskeleton"/>
    <property type="evidence" value="ECO:0007669"/>
    <property type="project" value="TreeGrafter"/>
</dbReference>
<dbReference type="GO" id="GO:0030950">
    <property type="term" value="P:establishment or maintenance of actin cytoskeleton polarity"/>
    <property type="evidence" value="ECO:0007669"/>
    <property type="project" value="TreeGrafter"/>
</dbReference>
<evidence type="ECO:0000256" key="3">
    <source>
        <dbReference type="SAM" id="MobiDB-lite"/>
    </source>
</evidence>
<feature type="compositionally biased region" description="Acidic residues" evidence="3">
    <location>
        <begin position="237"/>
        <end position="249"/>
    </location>
</feature>
<name>A0AB34KKG5_9PEZI</name>
<dbReference type="FunFam" id="2.30.30.40:FF:000035">
    <property type="entry name" value="SH3 domain containing protein"/>
    <property type="match status" value="1"/>
</dbReference>
<feature type="region of interest" description="Disordered" evidence="3">
    <location>
        <begin position="201"/>
        <end position="222"/>
    </location>
</feature>
<dbReference type="GO" id="GO:0051286">
    <property type="term" value="C:cell tip"/>
    <property type="evidence" value="ECO:0007669"/>
    <property type="project" value="TreeGrafter"/>
</dbReference>
<feature type="compositionally biased region" description="Low complexity" evidence="3">
    <location>
        <begin position="694"/>
        <end position="709"/>
    </location>
</feature>
<feature type="domain" description="SH3" evidence="4">
    <location>
        <begin position="124"/>
        <end position="185"/>
    </location>
</feature>
<feature type="compositionally biased region" description="Polar residues" evidence="3">
    <location>
        <begin position="455"/>
        <end position="465"/>
    </location>
</feature>
<feature type="compositionally biased region" description="Basic residues" evidence="3">
    <location>
        <begin position="212"/>
        <end position="222"/>
    </location>
</feature>
<dbReference type="PANTHER" id="PTHR47775">
    <property type="entry name" value="BUD SITE SELECTION PROTEIN 14"/>
    <property type="match status" value="1"/>
</dbReference>
<keyword evidence="1 2" id="KW-0728">SH3 domain</keyword>
<feature type="compositionally biased region" description="Acidic residues" evidence="3">
    <location>
        <begin position="662"/>
        <end position="672"/>
    </location>
</feature>
<dbReference type="GeneID" id="96008221"/>
<gene>
    <name evidence="5" type="ORF">WHR41_06778</name>
</gene>
<dbReference type="AlphaFoldDB" id="A0AB34KKG5"/>
<dbReference type="InterPro" id="IPR036028">
    <property type="entry name" value="SH3-like_dom_sf"/>
</dbReference>
<dbReference type="PROSITE" id="PS50002">
    <property type="entry name" value="SH3"/>
    <property type="match status" value="1"/>
</dbReference>
<dbReference type="EMBL" id="JAAQHG020000027">
    <property type="protein sequence ID" value="KAL1584301.1"/>
    <property type="molecule type" value="Genomic_DNA"/>
</dbReference>
<feature type="compositionally biased region" description="Acidic residues" evidence="3">
    <location>
        <begin position="598"/>
        <end position="608"/>
    </location>
</feature>
<evidence type="ECO:0000256" key="2">
    <source>
        <dbReference type="PROSITE-ProRule" id="PRU00192"/>
    </source>
</evidence>
<feature type="compositionally biased region" description="Basic and acidic residues" evidence="3">
    <location>
        <begin position="399"/>
        <end position="420"/>
    </location>
</feature>
<feature type="compositionally biased region" description="Polar residues" evidence="3">
    <location>
        <begin position="475"/>
        <end position="487"/>
    </location>
</feature>
<dbReference type="Proteomes" id="UP000803884">
    <property type="component" value="Unassembled WGS sequence"/>
</dbReference>
<evidence type="ECO:0000313" key="5">
    <source>
        <dbReference type="EMBL" id="KAL1584301.1"/>
    </source>
</evidence>
<dbReference type="SMART" id="SM00326">
    <property type="entry name" value="SH3"/>
    <property type="match status" value="1"/>
</dbReference>
<feature type="compositionally biased region" description="Acidic residues" evidence="3">
    <location>
        <begin position="96"/>
        <end position="109"/>
    </location>
</feature>
<organism evidence="5 6">
    <name type="scientific">Cladosporium halotolerans</name>
    <dbReference type="NCBI Taxonomy" id="1052096"/>
    <lineage>
        <taxon>Eukaryota</taxon>
        <taxon>Fungi</taxon>
        <taxon>Dikarya</taxon>
        <taxon>Ascomycota</taxon>
        <taxon>Pezizomycotina</taxon>
        <taxon>Dothideomycetes</taxon>
        <taxon>Dothideomycetidae</taxon>
        <taxon>Cladosporiales</taxon>
        <taxon>Cladosporiaceae</taxon>
        <taxon>Cladosporium</taxon>
    </lineage>
</organism>
<feature type="compositionally biased region" description="Low complexity" evidence="3">
    <location>
        <begin position="506"/>
        <end position="527"/>
    </location>
</feature>
<evidence type="ECO:0000259" key="4">
    <source>
        <dbReference type="PROSITE" id="PS50002"/>
    </source>
</evidence>
<feature type="region of interest" description="Disordered" evidence="3">
    <location>
        <begin position="1"/>
        <end position="117"/>
    </location>
</feature>
<feature type="compositionally biased region" description="Low complexity" evidence="3">
    <location>
        <begin position="375"/>
        <end position="388"/>
    </location>
</feature>
<dbReference type="PANTHER" id="PTHR47775:SF1">
    <property type="entry name" value="BUD SITE SELECTION PROTEIN 14"/>
    <property type="match status" value="1"/>
</dbReference>
<protein>
    <recommendedName>
        <fullName evidence="4">SH3 domain-containing protein</fullName>
    </recommendedName>
</protein>
<feature type="compositionally biased region" description="Polar residues" evidence="3">
    <location>
        <begin position="630"/>
        <end position="641"/>
    </location>
</feature>
<evidence type="ECO:0000313" key="6">
    <source>
        <dbReference type="Proteomes" id="UP000803884"/>
    </source>
</evidence>
<feature type="compositionally biased region" description="Basic and acidic residues" evidence="3">
    <location>
        <begin position="616"/>
        <end position="629"/>
    </location>
</feature>